<evidence type="ECO:0000313" key="2">
    <source>
        <dbReference type="EMBL" id="BAT61607.1"/>
    </source>
</evidence>
<dbReference type="InterPro" id="IPR014710">
    <property type="entry name" value="RmlC-like_jellyroll"/>
</dbReference>
<dbReference type="NCBIfam" id="TIGR02451">
    <property type="entry name" value="anti_sig_ChrR"/>
    <property type="match status" value="1"/>
</dbReference>
<proteinExistence type="predicted"/>
<dbReference type="CDD" id="cd20301">
    <property type="entry name" value="cupin_ChrR"/>
    <property type="match status" value="1"/>
</dbReference>
<feature type="domain" description="ChrR-like cupin" evidence="1">
    <location>
        <begin position="93"/>
        <end position="181"/>
    </location>
</feature>
<dbReference type="Gene3D" id="1.10.10.1320">
    <property type="entry name" value="Anti-sigma factor, zinc-finger domain"/>
    <property type="match status" value="1"/>
</dbReference>
<dbReference type="EMBL" id="AP014946">
    <property type="protein sequence ID" value="BAT61607.1"/>
    <property type="molecule type" value="Genomic_DNA"/>
</dbReference>
<dbReference type="InterPro" id="IPR041916">
    <property type="entry name" value="Anti_sigma_zinc_sf"/>
</dbReference>
<dbReference type="RefSeq" id="WP_096358280.1">
    <property type="nucleotide sequence ID" value="NZ_AP014946.1"/>
</dbReference>
<protein>
    <submittedName>
        <fullName evidence="2">Anti-sigma-E factor ChrR</fullName>
    </submittedName>
</protein>
<keyword evidence="3" id="KW-1185">Reference proteome</keyword>
<dbReference type="KEGG" id="vgo:GJW-30_1_04166"/>
<sequence length="201" mass="22041">MTITHHPSPEIIAAYAAGTIDEGRRLVVATHLHLCATCHDLQRACEVVGGLLLDDEAPAAMAPGAIEATLAKLDNAPPASDKPLTLSDYKLGRWLWRGPGVYWREVPTTDAGETRSFMLRVAPNTQLPHHTHEGFEWTCILQGAFRHAGGVYGPGDFDEADEETHHTPIVEPGEDCICLVAMRGTIQLKGWQRLLQPLIRI</sequence>
<dbReference type="InterPro" id="IPR025979">
    <property type="entry name" value="ChrR-like_cupin_dom"/>
</dbReference>
<reference evidence="2 3" key="1">
    <citation type="submission" date="2015-08" db="EMBL/GenBank/DDBJ databases">
        <title>Investigation of the bacterial diversity of lava forest soil.</title>
        <authorList>
            <person name="Lee J.S."/>
        </authorList>
    </citation>
    <scope>NUCLEOTIDE SEQUENCE [LARGE SCALE GENOMIC DNA]</scope>
    <source>
        <strain evidence="2 3">GJW-30</strain>
    </source>
</reference>
<dbReference type="SUPFAM" id="SSF51182">
    <property type="entry name" value="RmlC-like cupins"/>
    <property type="match status" value="1"/>
</dbReference>
<evidence type="ECO:0000259" key="1">
    <source>
        <dbReference type="Pfam" id="PF12973"/>
    </source>
</evidence>
<dbReference type="InterPro" id="IPR011051">
    <property type="entry name" value="RmlC_Cupin_sf"/>
</dbReference>
<evidence type="ECO:0000313" key="3">
    <source>
        <dbReference type="Proteomes" id="UP000236884"/>
    </source>
</evidence>
<gene>
    <name evidence="2" type="primary">chrR</name>
    <name evidence="2" type="ORF">GJW-30_1_04166</name>
</gene>
<organism evidence="2 3">
    <name type="scientific">Variibacter gotjawalensis</name>
    <dbReference type="NCBI Taxonomy" id="1333996"/>
    <lineage>
        <taxon>Bacteria</taxon>
        <taxon>Pseudomonadati</taxon>
        <taxon>Pseudomonadota</taxon>
        <taxon>Alphaproteobacteria</taxon>
        <taxon>Hyphomicrobiales</taxon>
        <taxon>Nitrobacteraceae</taxon>
        <taxon>Variibacter</taxon>
    </lineage>
</organism>
<dbReference type="InterPro" id="IPR012807">
    <property type="entry name" value="Anti-sigma_ChrR"/>
</dbReference>
<accession>A0A0S3Q093</accession>
<dbReference type="AlphaFoldDB" id="A0A0S3Q093"/>
<dbReference type="Proteomes" id="UP000236884">
    <property type="component" value="Chromosome"/>
</dbReference>
<dbReference type="OrthoDB" id="2988517at2"/>
<name>A0A0S3Q093_9BRAD</name>
<dbReference type="Pfam" id="PF12973">
    <property type="entry name" value="Cupin_7"/>
    <property type="match status" value="1"/>
</dbReference>
<dbReference type="Gene3D" id="2.60.120.10">
    <property type="entry name" value="Jelly Rolls"/>
    <property type="match status" value="1"/>
</dbReference>